<keyword evidence="1" id="KW-0862">Zinc</keyword>
<proteinExistence type="predicted"/>
<feature type="region of interest" description="Disordered" evidence="2">
    <location>
        <begin position="44"/>
        <end position="91"/>
    </location>
</feature>
<keyword evidence="5" id="KW-1185">Reference proteome</keyword>
<feature type="compositionally biased region" description="Basic and acidic residues" evidence="2">
    <location>
        <begin position="65"/>
        <end position="84"/>
    </location>
</feature>
<keyword evidence="1" id="KW-0479">Metal-binding</keyword>
<protein>
    <recommendedName>
        <fullName evidence="3">RING-type domain-containing protein</fullName>
    </recommendedName>
</protein>
<evidence type="ECO:0000256" key="2">
    <source>
        <dbReference type="SAM" id="MobiDB-lite"/>
    </source>
</evidence>
<evidence type="ECO:0000313" key="5">
    <source>
        <dbReference type="Proteomes" id="UP001159364"/>
    </source>
</evidence>
<comment type="caution">
    <text evidence="4">The sequence shown here is derived from an EMBL/GenBank/DDBJ whole genome shotgun (WGS) entry which is preliminary data.</text>
</comment>
<dbReference type="SMART" id="SM00184">
    <property type="entry name" value="RING"/>
    <property type="match status" value="1"/>
</dbReference>
<dbReference type="AlphaFoldDB" id="A0AAV8U4H5"/>
<dbReference type="PANTHER" id="PTHR31150:SF32">
    <property type="entry name" value="RING_U-BOX SUPERFAMILY PROTEIN"/>
    <property type="match status" value="1"/>
</dbReference>
<dbReference type="Gene3D" id="3.30.40.10">
    <property type="entry name" value="Zinc/RING finger domain, C3HC4 (zinc finger)"/>
    <property type="match status" value="1"/>
</dbReference>
<organism evidence="4 5">
    <name type="scientific">Erythroxylum novogranatense</name>
    <dbReference type="NCBI Taxonomy" id="1862640"/>
    <lineage>
        <taxon>Eukaryota</taxon>
        <taxon>Viridiplantae</taxon>
        <taxon>Streptophyta</taxon>
        <taxon>Embryophyta</taxon>
        <taxon>Tracheophyta</taxon>
        <taxon>Spermatophyta</taxon>
        <taxon>Magnoliopsida</taxon>
        <taxon>eudicotyledons</taxon>
        <taxon>Gunneridae</taxon>
        <taxon>Pentapetalae</taxon>
        <taxon>rosids</taxon>
        <taxon>fabids</taxon>
        <taxon>Malpighiales</taxon>
        <taxon>Erythroxylaceae</taxon>
        <taxon>Erythroxylum</taxon>
    </lineage>
</organism>
<dbReference type="PANTHER" id="PTHR31150">
    <property type="entry name" value="EXPRESSED PROTEIN"/>
    <property type="match status" value="1"/>
</dbReference>
<keyword evidence="1" id="KW-0863">Zinc-finger</keyword>
<dbReference type="Proteomes" id="UP001159364">
    <property type="component" value="Linkage Group LG02"/>
</dbReference>
<evidence type="ECO:0000256" key="1">
    <source>
        <dbReference type="PROSITE-ProRule" id="PRU00175"/>
    </source>
</evidence>
<dbReference type="PROSITE" id="PS50089">
    <property type="entry name" value="ZF_RING_2"/>
    <property type="match status" value="1"/>
</dbReference>
<dbReference type="InterPro" id="IPR013083">
    <property type="entry name" value="Znf_RING/FYVE/PHD"/>
</dbReference>
<accession>A0AAV8U4H5</accession>
<name>A0AAV8U4H5_9ROSI</name>
<dbReference type="GO" id="GO:0008270">
    <property type="term" value="F:zinc ion binding"/>
    <property type="evidence" value="ECO:0007669"/>
    <property type="project" value="UniProtKB-KW"/>
</dbReference>
<feature type="domain" description="RING-type" evidence="3">
    <location>
        <begin position="266"/>
        <end position="316"/>
    </location>
</feature>
<evidence type="ECO:0000313" key="4">
    <source>
        <dbReference type="EMBL" id="KAJ8772803.1"/>
    </source>
</evidence>
<dbReference type="SUPFAM" id="SSF57850">
    <property type="entry name" value="RING/U-box"/>
    <property type="match status" value="1"/>
</dbReference>
<sequence>MGAACCTAPKDKEHINRHRIDTLNKYAKCSPSWSFPWENRKRVAGEVEDSSHPKSRGNSRSLGAEIKDPVASDQQNHSEGRSQRESLGTPDIFESSVYQGIDISLRSSNLVEVNSLAESLDASELSSSKLSYTIPSPIPTHVCDPIHGHLLHPNTTLSRQSQISPRYHLFRQTSDSPLPGMKSPNNYELSEGRPSLGLSSGSHNLVIGSHGGSSACWSIKNFSELDASSQRERGSFDIEQFGFGLNEIGGGSSRFSRSPSSDLCTCAACSKFLNEKSQWQSSVVSVLVCGHAYHAECLDMMITEKDKYDPACPTCKEVEERDLAMSKKAFITEADIKIKIHKILRNQVIDSSLDSDSDDFYHERIAHKMEAHQGQNSVPLQGGPL</sequence>
<reference evidence="4 5" key="1">
    <citation type="submission" date="2021-09" db="EMBL/GenBank/DDBJ databases">
        <title>Genomic insights and catalytic innovation underlie evolution of tropane alkaloids biosynthesis.</title>
        <authorList>
            <person name="Wang Y.-J."/>
            <person name="Tian T."/>
            <person name="Huang J.-P."/>
            <person name="Huang S.-X."/>
        </authorList>
    </citation>
    <scope>NUCLEOTIDE SEQUENCE [LARGE SCALE GENOMIC DNA]</scope>
    <source>
        <strain evidence="4">KIB-2018</strain>
        <tissue evidence="4">Leaf</tissue>
    </source>
</reference>
<dbReference type="InterPro" id="IPR001841">
    <property type="entry name" value="Znf_RING"/>
</dbReference>
<gene>
    <name evidence="4" type="ORF">K2173_027980</name>
</gene>
<evidence type="ECO:0000259" key="3">
    <source>
        <dbReference type="PROSITE" id="PS50089"/>
    </source>
</evidence>
<dbReference type="EMBL" id="JAIWQS010000002">
    <property type="protein sequence ID" value="KAJ8772803.1"/>
    <property type="molecule type" value="Genomic_DNA"/>
</dbReference>